<reference evidence="1 2" key="1">
    <citation type="submission" date="2016-11" db="EMBL/GenBank/DDBJ databases">
        <title>Genomic analysis of Caldithrix abyssi and proposal of a novel bacterial phylum Caldithrichaeota.</title>
        <authorList>
            <person name="Kublanov I."/>
            <person name="Sigalova O."/>
            <person name="Gavrilov S."/>
            <person name="Lebedinsky A."/>
            <person name="Ivanova N."/>
            <person name="Daum C."/>
            <person name="Reddy T."/>
            <person name="Klenk H.P."/>
            <person name="Goker M."/>
            <person name="Reva O."/>
            <person name="Miroshnichenko M."/>
            <person name="Kyprides N."/>
            <person name="Woyke T."/>
            <person name="Gelfand M."/>
        </authorList>
    </citation>
    <scope>NUCLEOTIDE SEQUENCE [LARGE SCALE GENOMIC DNA]</scope>
    <source>
        <strain evidence="1 2">LF13</strain>
    </source>
</reference>
<sequence>MKYSFSDNHIIIEANIRHVALSPVNGALIDYLLFYNDFRKKAIYFRDFTR</sequence>
<dbReference type="Proteomes" id="UP000183868">
    <property type="component" value="Chromosome"/>
</dbReference>
<evidence type="ECO:0000313" key="2">
    <source>
        <dbReference type="Proteomes" id="UP000183868"/>
    </source>
</evidence>
<name>A0A1J1CD22_CALAY</name>
<dbReference type="AlphaFoldDB" id="A0A1J1CD22"/>
<accession>A0A1J1CD22</accession>
<proteinExistence type="predicted"/>
<gene>
    <name evidence="1" type="ORF">Cabys_3530</name>
</gene>
<evidence type="ECO:0000313" key="1">
    <source>
        <dbReference type="EMBL" id="APF20276.1"/>
    </source>
</evidence>
<dbReference type="KEGG" id="caby:Cabys_3530"/>
<protein>
    <submittedName>
        <fullName evidence="1">Uncharacterized protein</fullName>
    </submittedName>
</protein>
<dbReference type="EMBL" id="CP018099">
    <property type="protein sequence ID" value="APF20276.1"/>
    <property type="molecule type" value="Genomic_DNA"/>
</dbReference>
<organism evidence="1 2">
    <name type="scientific">Caldithrix abyssi DSM 13497</name>
    <dbReference type="NCBI Taxonomy" id="880073"/>
    <lineage>
        <taxon>Bacteria</taxon>
        <taxon>Pseudomonadati</taxon>
        <taxon>Calditrichota</taxon>
        <taxon>Calditrichia</taxon>
        <taxon>Calditrichales</taxon>
        <taxon>Calditrichaceae</taxon>
        <taxon>Caldithrix</taxon>
    </lineage>
</organism>